<name>A0ABQ8K4U8_9APHY</name>
<sequence>MPSTQPSGSSSSQQAPSRPMPFGIVLRYNTDLPNFKSSMFRSAFDLRWDLHSCHVREDLKTLGIALPSGTIVVGAPQWRNGEIICYWHSSKGAEVINDVRMRVDHVKRNWLFGQCNINNIEVICINIVPLEGPIQQTTRTQIIEPQSTSKHKRALSHNGIAAPTIPKRHRSDTHDASTCDSGMLTATSISAATNVENLPPMGARAHQASSTLASSSTLLGGSYVLRDRVNDGPRSDLEASGGPAIANGVSTGQATNRLVSDALAAAVVPPLQIPVYRHGELYPSVDYLLKTVEAKNRYIADLETKRTELAIQLRLAILQSGRHQEELNIHIQLIQRLGNEMVGMRATIEDLQRRHNRLLMGLPADAPIVDGPAGEHGAEPAV</sequence>
<dbReference type="Proteomes" id="UP000814176">
    <property type="component" value="Unassembled WGS sequence"/>
</dbReference>
<proteinExistence type="predicted"/>
<evidence type="ECO:0000313" key="1">
    <source>
        <dbReference type="EMBL" id="KAH9831985.1"/>
    </source>
</evidence>
<dbReference type="EMBL" id="JADCUA010000023">
    <property type="protein sequence ID" value="KAH9831985.1"/>
    <property type="molecule type" value="Genomic_DNA"/>
</dbReference>
<dbReference type="GeneID" id="72005532"/>
<organism evidence="1 2">
    <name type="scientific">Rhodofomes roseus</name>
    <dbReference type="NCBI Taxonomy" id="34475"/>
    <lineage>
        <taxon>Eukaryota</taxon>
        <taxon>Fungi</taxon>
        <taxon>Dikarya</taxon>
        <taxon>Basidiomycota</taxon>
        <taxon>Agaricomycotina</taxon>
        <taxon>Agaricomycetes</taxon>
        <taxon>Polyporales</taxon>
        <taxon>Rhodofomes</taxon>
    </lineage>
</organism>
<accession>A0ABQ8K4U8</accession>
<comment type="caution">
    <text evidence="1">The sequence shown here is derived from an EMBL/GenBank/DDBJ whole genome shotgun (WGS) entry which is preliminary data.</text>
</comment>
<protein>
    <submittedName>
        <fullName evidence="1">Uncharacterized protein</fullName>
    </submittedName>
</protein>
<keyword evidence="2" id="KW-1185">Reference proteome</keyword>
<gene>
    <name evidence="1" type="ORF">C8Q71DRAFT_778960</name>
</gene>
<reference evidence="1 2" key="1">
    <citation type="journal article" date="2021" name="Environ. Microbiol.">
        <title>Gene family expansions and transcriptome signatures uncover fungal adaptations to wood decay.</title>
        <authorList>
            <person name="Hage H."/>
            <person name="Miyauchi S."/>
            <person name="Viragh M."/>
            <person name="Drula E."/>
            <person name="Min B."/>
            <person name="Chaduli D."/>
            <person name="Navarro D."/>
            <person name="Favel A."/>
            <person name="Norest M."/>
            <person name="Lesage-Meessen L."/>
            <person name="Balint B."/>
            <person name="Merenyi Z."/>
            <person name="de Eugenio L."/>
            <person name="Morin E."/>
            <person name="Martinez A.T."/>
            <person name="Baldrian P."/>
            <person name="Stursova M."/>
            <person name="Martinez M.J."/>
            <person name="Novotny C."/>
            <person name="Magnuson J.K."/>
            <person name="Spatafora J.W."/>
            <person name="Maurice S."/>
            <person name="Pangilinan J."/>
            <person name="Andreopoulos W."/>
            <person name="LaButti K."/>
            <person name="Hundley H."/>
            <person name="Na H."/>
            <person name="Kuo A."/>
            <person name="Barry K."/>
            <person name="Lipzen A."/>
            <person name="Henrissat B."/>
            <person name="Riley R."/>
            <person name="Ahrendt S."/>
            <person name="Nagy L.G."/>
            <person name="Grigoriev I.V."/>
            <person name="Martin F."/>
            <person name="Rosso M.N."/>
        </authorList>
    </citation>
    <scope>NUCLEOTIDE SEQUENCE [LARGE SCALE GENOMIC DNA]</scope>
    <source>
        <strain evidence="1 2">CIRM-BRFM 1785</strain>
    </source>
</reference>
<evidence type="ECO:0000313" key="2">
    <source>
        <dbReference type="Proteomes" id="UP000814176"/>
    </source>
</evidence>
<dbReference type="RefSeq" id="XP_047775031.1">
    <property type="nucleotide sequence ID" value="XM_047924800.1"/>
</dbReference>